<proteinExistence type="predicted"/>
<organism evidence="1 2">
    <name type="scientific">Araneus ventricosus</name>
    <name type="common">Orbweaver spider</name>
    <name type="synonym">Epeira ventricosa</name>
    <dbReference type="NCBI Taxonomy" id="182803"/>
    <lineage>
        <taxon>Eukaryota</taxon>
        <taxon>Metazoa</taxon>
        <taxon>Ecdysozoa</taxon>
        <taxon>Arthropoda</taxon>
        <taxon>Chelicerata</taxon>
        <taxon>Arachnida</taxon>
        <taxon>Araneae</taxon>
        <taxon>Araneomorphae</taxon>
        <taxon>Entelegynae</taxon>
        <taxon>Araneoidea</taxon>
        <taxon>Araneidae</taxon>
        <taxon>Araneus</taxon>
    </lineage>
</organism>
<dbReference type="AlphaFoldDB" id="A0A4Y2ENX9"/>
<comment type="caution">
    <text evidence="1">The sequence shown here is derived from an EMBL/GenBank/DDBJ whole genome shotgun (WGS) entry which is preliminary data.</text>
</comment>
<keyword evidence="2" id="KW-1185">Reference proteome</keyword>
<name>A0A4Y2ENX9_ARAVE</name>
<accession>A0A4Y2ENX9</accession>
<evidence type="ECO:0000313" key="2">
    <source>
        <dbReference type="Proteomes" id="UP000499080"/>
    </source>
</evidence>
<dbReference type="EMBL" id="BGPR01000640">
    <property type="protein sequence ID" value="GBM29605.1"/>
    <property type="molecule type" value="Genomic_DNA"/>
</dbReference>
<gene>
    <name evidence="1" type="ORF">AVEN_130083_1</name>
</gene>
<sequence>MCKIYRGMLTLHKTIWNKYCKIFLLPQQREKKAMPDPFMGDHGTPQKVTAADKIRLGYFSERFLQTAKVEAEKITETNFKNFLILESTRLDLQNKL</sequence>
<dbReference type="Proteomes" id="UP000499080">
    <property type="component" value="Unassembled WGS sequence"/>
</dbReference>
<protein>
    <submittedName>
        <fullName evidence="1">Uncharacterized protein</fullName>
    </submittedName>
</protein>
<evidence type="ECO:0000313" key="1">
    <source>
        <dbReference type="EMBL" id="GBM29605.1"/>
    </source>
</evidence>
<reference evidence="1 2" key="1">
    <citation type="journal article" date="2019" name="Sci. Rep.">
        <title>Orb-weaving spider Araneus ventricosus genome elucidates the spidroin gene catalogue.</title>
        <authorList>
            <person name="Kono N."/>
            <person name="Nakamura H."/>
            <person name="Ohtoshi R."/>
            <person name="Moran D.A.P."/>
            <person name="Shinohara A."/>
            <person name="Yoshida Y."/>
            <person name="Fujiwara M."/>
            <person name="Mori M."/>
            <person name="Tomita M."/>
            <person name="Arakawa K."/>
        </authorList>
    </citation>
    <scope>NUCLEOTIDE SEQUENCE [LARGE SCALE GENOMIC DNA]</scope>
</reference>